<protein>
    <recommendedName>
        <fullName evidence="2">Minor capsid protein P11 C-terminal conserved region domain-containing protein</fullName>
    </recommendedName>
</protein>
<feature type="region of interest" description="Disordered" evidence="1">
    <location>
        <begin position="34"/>
        <end position="57"/>
    </location>
</feature>
<proteinExistence type="predicted"/>
<evidence type="ECO:0000313" key="3">
    <source>
        <dbReference type="EMBL" id="QHS79082.1"/>
    </source>
</evidence>
<name>A0A6C0AH80_9ZZZZ</name>
<accession>A0A6C0AH80</accession>
<dbReference type="InterPro" id="IPR055730">
    <property type="entry name" value="P11_C"/>
</dbReference>
<evidence type="ECO:0000259" key="2">
    <source>
        <dbReference type="Pfam" id="PF23983"/>
    </source>
</evidence>
<dbReference type="Pfam" id="PF23983">
    <property type="entry name" value="P11_C"/>
    <property type="match status" value="1"/>
</dbReference>
<dbReference type="AlphaFoldDB" id="A0A6C0AH80"/>
<sequence length="167" mass="17660">MKIDKNTGNLLTVLIALVALGGLLYASSRRKETDQMSMSSQKTGSPVPSQSLGQMDHYGGAYGVKTSTYGAQGVKTEEPSVLLPNDSNSQWASLNPQGGGMLKNINLLQAGSLVGINTVGSSLRNANLQLRSEPPNPQGNVGPWNHSTIEPDFVRLPLEIGQMGGKL</sequence>
<organism evidence="3">
    <name type="scientific">viral metagenome</name>
    <dbReference type="NCBI Taxonomy" id="1070528"/>
    <lineage>
        <taxon>unclassified sequences</taxon>
        <taxon>metagenomes</taxon>
        <taxon>organismal metagenomes</taxon>
    </lineage>
</organism>
<reference evidence="3" key="1">
    <citation type="journal article" date="2020" name="Nature">
        <title>Giant virus diversity and host interactions through global metagenomics.</title>
        <authorList>
            <person name="Schulz F."/>
            <person name="Roux S."/>
            <person name="Paez-Espino D."/>
            <person name="Jungbluth S."/>
            <person name="Walsh D.A."/>
            <person name="Denef V.J."/>
            <person name="McMahon K.D."/>
            <person name="Konstantinidis K.T."/>
            <person name="Eloe-Fadrosh E.A."/>
            <person name="Kyrpides N.C."/>
            <person name="Woyke T."/>
        </authorList>
    </citation>
    <scope>NUCLEOTIDE SEQUENCE</scope>
    <source>
        <strain evidence="3">GVMAG-S-1035118-87</strain>
    </source>
</reference>
<feature type="domain" description="Minor capsid protein P11 C-terminal conserved region" evidence="2">
    <location>
        <begin position="78"/>
        <end position="159"/>
    </location>
</feature>
<dbReference type="EMBL" id="MN740625">
    <property type="protein sequence ID" value="QHS79082.1"/>
    <property type="molecule type" value="Genomic_DNA"/>
</dbReference>
<evidence type="ECO:0000256" key="1">
    <source>
        <dbReference type="SAM" id="MobiDB-lite"/>
    </source>
</evidence>
<feature type="compositionally biased region" description="Polar residues" evidence="1">
    <location>
        <begin position="35"/>
        <end position="53"/>
    </location>
</feature>